<organism evidence="4 5">
    <name type="scientific">Conidiobolus coronatus (strain ATCC 28846 / CBS 209.66 / NRRL 28638)</name>
    <name type="common">Delacroixia coronata</name>
    <dbReference type="NCBI Taxonomy" id="796925"/>
    <lineage>
        <taxon>Eukaryota</taxon>
        <taxon>Fungi</taxon>
        <taxon>Fungi incertae sedis</taxon>
        <taxon>Zoopagomycota</taxon>
        <taxon>Entomophthoromycotina</taxon>
        <taxon>Entomophthoromycetes</taxon>
        <taxon>Entomophthorales</taxon>
        <taxon>Ancylistaceae</taxon>
        <taxon>Conidiobolus</taxon>
    </lineage>
</organism>
<dbReference type="AlphaFoldDB" id="A0A137PJA9"/>
<proteinExistence type="predicted"/>
<feature type="region of interest" description="Disordered" evidence="2">
    <location>
        <begin position="22"/>
        <end position="47"/>
    </location>
</feature>
<dbReference type="PANTHER" id="PTHR22996">
    <property type="entry name" value="MAHOGUNIN"/>
    <property type="match status" value="1"/>
</dbReference>
<evidence type="ECO:0000313" key="4">
    <source>
        <dbReference type="EMBL" id="KXN75069.1"/>
    </source>
</evidence>
<protein>
    <recommendedName>
        <fullName evidence="3">RING-type domain-containing protein</fullName>
    </recommendedName>
</protein>
<dbReference type="InterPro" id="IPR001841">
    <property type="entry name" value="Znf_RING"/>
</dbReference>
<gene>
    <name evidence="4" type="ORF">CONCODRAFT_1865</name>
</gene>
<keyword evidence="1" id="KW-0479">Metal-binding</keyword>
<dbReference type="GO" id="GO:0016567">
    <property type="term" value="P:protein ubiquitination"/>
    <property type="evidence" value="ECO:0007669"/>
    <property type="project" value="TreeGrafter"/>
</dbReference>
<keyword evidence="1" id="KW-0863">Zinc-finger</keyword>
<evidence type="ECO:0000313" key="5">
    <source>
        <dbReference type="Proteomes" id="UP000070444"/>
    </source>
</evidence>
<dbReference type="OrthoDB" id="1711136at2759"/>
<reference evidence="4 5" key="1">
    <citation type="journal article" date="2015" name="Genome Biol. Evol.">
        <title>Phylogenomic analyses indicate that early fungi evolved digesting cell walls of algal ancestors of land plants.</title>
        <authorList>
            <person name="Chang Y."/>
            <person name="Wang S."/>
            <person name="Sekimoto S."/>
            <person name="Aerts A.L."/>
            <person name="Choi C."/>
            <person name="Clum A."/>
            <person name="LaButti K.M."/>
            <person name="Lindquist E.A."/>
            <person name="Yee Ngan C."/>
            <person name="Ohm R.A."/>
            <person name="Salamov A.A."/>
            <person name="Grigoriev I.V."/>
            <person name="Spatafora J.W."/>
            <person name="Berbee M.L."/>
        </authorList>
    </citation>
    <scope>NUCLEOTIDE SEQUENCE [LARGE SCALE GENOMIC DNA]</scope>
    <source>
        <strain evidence="4 5">NRRL 28638</strain>
    </source>
</reference>
<dbReference type="InterPro" id="IPR045194">
    <property type="entry name" value="MGRN1/RNF157-like"/>
</dbReference>
<dbReference type="PANTHER" id="PTHR22996:SF0">
    <property type="entry name" value="RE60872P-RELATED"/>
    <property type="match status" value="1"/>
</dbReference>
<dbReference type="Pfam" id="PF13920">
    <property type="entry name" value="zf-C3HC4_3"/>
    <property type="match status" value="1"/>
</dbReference>
<feature type="domain" description="RING-type" evidence="3">
    <location>
        <begin position="401"/>
        <end position="440"/>
    </location>
</feature>
<dbReference type="InterPro" id="IPR013083">
    <property type="entry name" value="Znf_RING/FYVE/PHD"/>
</dbReference>
<dbReference type="SMART" id="SM00184">
    <property type="entry name" value="RING"/>
    <property type="match status" value="1"/>
</dbReference>
<accession>A0A137PJA9</accession>
<dbReference type="GO" id="GO:0008270">
    <property type="term" value="F:zinc ion binding"/>
    <property type="evidence" value="ECO:0007669"/>
    <property type="project" value="UniProtKB-KW"/>
</dbReference>
<evidence type="ECO:0000256" key="1">
    <source>
        <dbReference type="PROSITE-ProRule" id="PRU00175"/>
    </source>
</evidence>
<evidence type="ECO:0000256" key="2">
    <source>
        <dbReference type="SAM" id="MobiDB-lite"/>
    </source>
</evidence>
<dbReference type="Gene3D" id="3.30.40.10">
    <property type="entry name" value="Zinc/RING finger domain, C3HC4 (zinc finger)"/>
    <property type="match status" value="1"/>
</dbReference>
<keyword evidence="1" id="KW-0862">Zinc</keyword>
<sequence>MSVSLSSKKADLAHIEDAMQTMELGSREEERAGLTEGDTVLKEDKVDKEETRISISPKLEPCFPLTNTSNLYFGPKVIPAPDRTQEEKDQYEAGVPLPRNEESTVSILDSKFFINTDTIKIIRTSEFNEAKPFEGIKLCLNYNSLISCKWKLFWGYTEEEFRKHMYPLGEKLDSCEEGHIQRRYLEVDGDPGINKEFTIDNLGEYLEGLFRKDGEFLIRPPEPIADGLRSSFERKLVETWTRTNNDDSGNPRRRSNLRLTVAIPKPDRAPPPPRIWFPLIIHLTSNELCEGDKAKLNKTNNSITIYIDITTEESRRIDDLPGGREKTDYNPNEDIEAKSLIFEAQHLKTKVTINGNNFVVNPIFGYDTLMEKTLESNTEASTDSNFIPIKKDETNAGLTECVICLESKCNTAILPCRHLCLCYDCSIELNTQTRRCPICRQDVDALLHIDIHQAAGIGAFSNVKAQVCK</sequence>
<dbReference type="Proteomes" id="UP000070444">
    <property type="component" value="Unassembled WGS sequence"/>
</dbReference>
<dbReference type="EMBL" id="KQ964418">
    <property type="protein sequence ID" value="KXN75069.1"/>
    <property type="molecule type" value="Genomic_DNA"/>
</dbReference>
<name>A0A137PJA9_CONC2</name>
<evidence type="ECO:0000259" key="3">
    <source>
        <dbReference type="PROSITE" id="PS50089"/>
    </source>
</evidence>
<dbReference type="GO" id="GO:0061630">
    <property type="term" value="F:ubiquitin protein ligase activity"/>
    <property type="evidence" value="ECO:0007669"/>
    <property type="project" value="UniProtKB-EC"/>
</dbReference>
<dbReference type="STRING" id="796925.A0A137PJA9"/>
<dbReference type="PROSITE" id="PS50089">
    <property type="entry name" value="ZF_RING_2"/>
    <property type="match status" value="1"/>
</dbReference>
<keyword evidence="5" id="KW-1185">Reference proteome</keyword>
<dbReference type="SUPFAM" id="SSF57850">
    <property type="entry name" value="RING/U-box"/>
    <property type="match status" value="1"/>
</dbReference>
<feature type="compositionally biased region" description="Basic and acidic residues" evidence="2">
    <location>
        <begin position="25"/>
        <end position="47"/>
    </location>
</feature>